<name>A0A376BZL1_9FLAO</name>
<protein>
    <submittedName>
        <fullName evidence="3">Protein of uncharacterized function (DUF2807)</fullName>
    </submittedName>
</protein>
<feature type="domain" description="Putative auto-transporter adhesin head GIN" evidence="2">
    <location>
        <begin position="39"/>
        <end position="220"/>
    </location>
</feature>
<dbReference type="AlphaFoldDB" id="A0A376BZL1"/>
<dbReference type="Gene3D" id="2.160.20.120">
    <property type="match status" value="1"/>
</dbReference>
<gene>
    <name evidence="3" type="ORF">NCTC11661_00650</name>
</gene>
<dbReference type="PANTHER" id="PTHR39200">
    <property type="entry name" value="HYPOTHETICAL EXPORTED PROTEIN"/>
    <property type="match status" value="1"/>
</dbReference>
<dbReference type="InterPro" id="IPR021255">
    <property type="entry name" value="DUF2807"/>
</dbReference>
<organism evidence="3 4">
    <name type="scientific">Bergeyella zoohelcum</name>
    <dbReference type="NCBI Taxonomy" id="1015"/>
    <lineage>
        <taxon>Bacteria</taxon>
        <taxon>Pseudomonadati</taxon>
        <taxon>Bacteroidota</taxon>
        <taxon>Flavobacteriia</taxon>
        <taxon>Flavobacteriales</taxon>
        <taxon>Weeksellaceae</taxon>
        <taxon>Bergeyella</taxon>
    </lineage>
</organism>
<evidence type="ECO:0000259" key="2">
    <source>
        <dbReference type="Pfam" id="PF10988"/>
    </source>
</evidence>
<keyword evidence="1" id="KW-0732">Signal</keyword>
<feature type="chain" id="PRO_5016869979" evidence="1">
    <location>
        <begin position="20"/>
        <end position="236"/>
    </location>
</feature>
<evidence type="ECO:0000313" key="3">
    <source>
        <dbReference type="EMBL" id="SSZ46987.1"/>
    </source>
</evidence>
<dbReference type="Proteomes" id="UP000255515">
    <property type="component" value="Unassembled WGS sequence"/>
</dbReference>
<dbReference type="RefSeq" id="WP_002686600.1">
    <property type="nucleotide sequence ID" value="NZ_UFTJ01000001.1"/>
</dbReference>
<dbReference type="Pfam" id="PF10988">
    <property type="entry name" value="DUF2807"/>
    <property type="match status" value="1"/>
</dbReference>
<feature type="signal peptide" evidence="1">
    <location>
        <begin position="1"/>
        <end position="19"/>
    </location>
</feature>
<accession>A0A376BZL1</accession>
<evidence type="ECO:0000256" key="1">
    <source>
        <dbReference type="SAM" id="SignalP"/>
    </source>
</evidence>
<proteinExistence type="predicted"/>
<reference evidence="3 4" key="1">
    <citation type="submission" date="2018-06" db="EMBL/GenBank/DDBJ databases">
        <authorList>
            <consortium name="Pathogen Informatics"/>
            <person name="Doyle S."/>
        </authorList>
    </citation>
    <scope>NUCLEOTIDE SEQUENCE [LARGE SCALE GENOMIC DNA]</scope>
    <source>
        <strain evidence="3 4">NCTC11661</strain>
    </source>
</reference>
<sequence>MKKLLLFLFLGWAVAFSFGQNRVRGNGKVTTQTRNISGYSGVVLKGSLDVVLTPKEQGKITISAEENVIPIITTKIVNGNLEISFKENISVSYKKEATVYVPSTGVNKIELSGSGDIENQDILKTQLLTLHLRGSGDIKLNVSAASISAQLIGSGDMELKGNTKDFNIDLRGSGDVSAYQLSSQKVQAILVGSGDIEVNASSHFKGDVKGSGDIKVKGNPSDVEKKIKGSGTIKIL</sequence>
<dbReference type="EMBL" id="UFTJ01000001">
    <property type="protein sequence ID" value="SSZ46987.1"/>
    <property type="molecule type" value="Genomic_DNA"/>
</dbReference>
<dbReference type="PANTHER" id="PTHR39200:SF1">
    <property type="entry name" value="AUTO-TRANSPORTER ADHESIN HEAD GIN DOMAIN-CONTAINING PROTEIN-RELATED"/>
    <property type="match status" value="1"/>
</dbReference>
<evidence type="ECO:0000313" key="4">
    <source>
        <dbReference type="Proteomes" id="UP000255515"/>
    </source>
</evidence>